<dbReference type="eggNOG" id="COG3514">
    <property type="taxonomic scope" value="Bacteria"/>
</dbReference>
<dbReference type="RefSeq" id="WP_038662598.1">
    <property type="nucleotide sequence ID" value="NZ_CP009571.1"/>
</dbReference>
<proteinExistence type="predicted"/>
<organism evidence="1 2">
    <name type="scientific">Sphingomonas taxi</name>
    <dbReference type="NCBI Taxonomy" id="1549858"/>
    <lineage>
        <taxon>Bacteria</taxon>
        <taxon>Pseudomonadati</taxon>
        <taxon>Pseudomonadota</taxon>
        <taxon>Alphaproteobacteria</taxon>
        <taxon>Sphingomonadales</taxon>
        <taxon>Sphingomonadaceae</taxon>
        <taxon>Sphingomonas</taxon>
    </lineage>
</organism>
<keyword evidence="2" id="KW-1185">Reference proteome</keyword>
<dbReference type="Pfam" id="PF14384">
    <property type="entry name" value="BrnA_antitoxin"/>
    <property type="match status" value="1"/>
</dbReference>
<dbReference type="HOGENOM" id="CLU_140900_0_3_5"/>
<dbReference type="AlphaFoldDB" id="A0A097EGJ4"/>
<evidence type="ECO:0008006" key="3">
    <source>
        <dbReference type="Google" id="ProtNLM"/>
    </source>
</evidence>
<evidence type="ECO:0000313" key="1">
    <source>
        <dbReference type="EMBL" id="AIT06673.1"/>
    </source>
</evidence>
<accession>A0A097EGJ4</accession>
<protein>
    <recommendedName>
        <fullName evidence="3">BrnA antitoxin family protein</fullName>
    </recommendedName>
</protein>
<dbReference type="Proteomes" id="UP000033200">
    <property type="component" value="Chromosome"/>
</dbReference>
<dbReference type="KEGG" id="stax:MC45_10145"/>
<gene>
    <name evidence="1" type="ORF">MC45_10145</name>
</gene>
<sequence length="84" mass="9434">MQKLADIIAIPADPDDPEDFDVTEEALQQALAERRKRLRRRGAQATPTKKLVTLRLDPDVIDKFRATGPGWQARINDVLKAAQV</sequence>
<reference evidence="1 2" key="1">
    <citation type="submission" date="2014-09" db="EMBL/GenBank/DDBJ databases">
        <title>Using Illumina technology Improving SMRT sequencing Genome Assembly by RASTools.</title>
        <authorList>
            <person name="Zhou Y."/>
            <person name="Ma T."/>
            <person name="Liu T."/>
        </authorList>
    </citation>
    <scope>NUCLEOTIDE SEQUENCE [LARGE SCALE GENOMIC DNA]</scope>
    <source>
        <strain evidence="1 2">ATCC 55669</strain>
    </source>
</reference>
<evidence type="ECO:0000313" key="2">
    <source>
        <dbReference type="Proteomes" id="UP000033200"/>
    </source>
</evidence>
<dbReference type="EMBL" id="CP009571">
    <property type="protein sequence ID" value="AIT06673.1"/>
    <property type="molecule type" value="Genomic_DNA"/>
</dbReference>
<name>A0A097EGJ4_9SPHN</name>
<dbReference type="InterPro" id="IPR025528">
    <property type="entry name" value="BrnA_antitoxin"/>
</dbReference>